<evidence type="ECO:0000256" key="1">
    <source>
        <dbReference type="SAM" id="Phobius"/>
    </source>
</evidence>
<feature type="transmembrane region" description="Helical" evidence="1">
    <location>
        <begin position="109"/>
        <end position="134"/>
    </location>
</feature>
<dbReference type="Proteomes" id="UP000000536">
    <property type="component" value="Chromosome"/>
</dbReference>
<keyword evidence="3" id="KW-1185">Reference proteome</keyword>
<feature type="transmembrane region" description="Helical" evidence="1">
    <location>
        <begin position="149"/>
        <end position="167"/>
    </location>
</feature>
<keyword evidence="1" id="KW-0472">Membrane</keyword>
<dbReference type="EMBL" id="AP006878">
    <property type="protein sequence ID" value="BAD84352.1"/>
    <property type="molecule type" value="Genomic_DNA"/>
</dbReference>
<organism evidence="2 3">
    <name type="scientific">Thermococcus kodakarensis (strain ATCC BAA-918 / JCM 12380 / KOD1)</name>
    <name type="common">Pyrococcus kodakaraensis (strain KOD1)</name>
    <dbReference type="NCBI Taxonomy" id="69014"/>
    <lineage>
        <taxon>Archaea</taxon>
        <taxon>Methanobacteriati</taxon>
        <taxon>Methanobacteriota</taxon>
        <taxon>Thermococci</taxon>
        <taxon>Thermococcales</taxon>
        <taxon>Thermococcaceae</taxon>
        <taxon>Thermococcus</taxon>
    </lineage>
</organism>
<dbReference type="RefSeq" id="WP_011249118.1">
    <property type="nucleotide sequence ID" value="NC_006624.1"/>
</dbReference>
<protein>
    <submittedName>
        <fullName evidence="2">Hypothetical membrane protein, conserved</fullName>
    </submittedName>
</protein>
<feature type="transmembrane region" description="Helical" evidence="1">
    <location>
        <begin position="228"/>
        <end position="251"/>
    </location>
</feature>
<feature type="transmembrane region" description="Helical" evidence="1">
    <location>
        <begin position="16"/>
        <end position="36"/>
    </location>
</feature>
<evidence type="ECO:0000313" key="2">
    <source>
        <dbReference type="EMBL" id="BAD84352.1"/>
    </source>
</evidence>
<dbReference type="HOGENOM" id="CLU_093725_0_0_2"/>
<reference evidence="2 3" key="1">
    <citation type="journal article" date="2005" name="Genome Res.">
        <title>Complete genome sequence of the hyperthermophilic archaeon Thermococcus kodakaraensis KOD1 and comparison with Pyrococcus genomes.</title>
        <authorList>
            <person name="Fukui T."/>
            <person name="Atomi H."/>
            <person name="Kanai T."/>
            <person name="Matsumi R."/>
            <person name="Fujiwara S."/>
            <person name="Imanaka T."/>
        </authorList>
    </citation>
    <scope>NUCLEOTIDE SEQUENCE [LARGE SCALE GENOMIC DNA]</scope>
    <source>
        <strain evidence="3">ATCC BAA-918 / JCM 12380 / KOD1</strain>
    </source>
</reference>
<dbReference type="OrthoDB" id="98211at2157"/>
<dbReference type="KEGG" id="tko:TK0163"/>
<dbReference type="STRING" id="69014.TK0163"/>
<dbReference type="AlphaFoldDB" id="Q5JFI6"/>
<evidence type="ECO:0000313" key="3">
    <source>
        <dbReference type="Proteomes" id="UP000000536"/>
    </source>
</evidence>
<dbReference type="PATRIC" id="fig|69014.16.peg.163"/>
<gene>
    <name evidence="2" type="ordered locus">TK0163</name>
</gene>
<feature type="transmembrane region" description="Helical" evidence="1">
    <location>
        <begin position="174"/>
        <end position="194"/>
    </location>
</feature>
<keyword evidence="1" id="KW-1133">Transmembrane helix</keyword>
<keyword evidence="1" id="KW-0812">Transmembrane</keyword>
<accession>Q5JFI6</accession>
<dbReference type="eggNOG" id="arCOG04023">
    <property type="taxonomic scope" value="Archaea"/>
</dbReference>
<dbReference type="GeneID" id="78446667"/>
<proteinExistence type="predicted"/>
<dbReference type="InParanoid" id="Q5JFI6"/>
<dbReference type="EnsemblBacteria" id="BAD84352">
    <property type="protein sequence ID" value="BAD84352"/>
    <property type="gene ID" value="TK0163"/>
</dbReference>
<sequence length="258" mass="28744">MGRFKEQLKWELEDPYVALIFVFSFLLLAVTFYTNLFDIDTNVMTMGLGTAREHAAAGTAMLFPGLSDKSTAIFAITGVLLTSLAIRYDRDTGVAKSVYSLPLRNYKVVLAKFIAVFVVLFLSAFSAALVAYLYSYGDSPTMIKEGMLGQRYLLIHILYWLEAALYVSSLSSMIAVLSPGTFAAILGGITVMYVPEILGWDFLPPRILNDGLIKAHAVFWDPWEKLGIFFNTTFYPCLLLPLVVLSLTLVLSEWRDVS</sequence>
<name>Q5JFI6_THEKO</name>